<keyword evidence="4 18" id="KW-0812">Transmembrane</keyword>
<comment type="function">
    <text evidence="16">Peptidoglycan polymerase that is essential for cell division.</text>
</comment>
<dbReference type="Pfam" id="PF01098">
    <property type="entry name" value="FTSW_RODA_SPOVE"/>
    <property type="match status" value="1"/>
</dbReference>
<evidence type="ECO:0000313" key="20">
    <source>
        <dbReference type="Proteomes" id="UP000198242"/>
    </source>
</evidence>
<keyword evidence="6" id="KW-0573">Peptidoglycan synthesis</keyword>
<evidence type="ECO:0000256" key="7">
    <source>
        <dbReference type="ARBA" id="ARBA00022989"/>
    </source>
</evidence>
<dbReference type="EC" id="2.4.99.28" evidence="14"/>
<feature type="transmembrane region" description="Helical" evidence="18">
    <location>
        <begin position="150"/>
        <end position="171"/>
    </location>
</feature>
<dbReference type="GO" id="GO:0008955">
    <property type="term" value="F:peptidoglycan glycosyltransferase activity"/>
    <property type="evidence" value="ECO:0007669"/>
    <property type="project" value="UniProtKB-EC"/>
</dbReference>
<comment type="catalytic activity">
    <reaction evidence="15">
        <text>[GlcNAc-(1-&gt;4)-Mur2Ac(oyl-L-Ala-gamma-D-Glu-L-Lys-D-Ala-D-Ala)](n)-di-trans,octa-cis-undecaprenyl diphosphate + beta-D-GlcNAc-(1-&gt;4)-Mur2Ac(oyl-L-Ala-gamma-D-Glu-L-Lys-D-Ala-D-Ala)-di-trans,octa-cis-undecaprenyl diphosphate = [GlcNAc-(1-&gt;4)-Mur2Ac(oyl-L-Ala-gamma-D-Glu-L-Lys-D-Ala-D-Ala)](n+1)-di-trans,octa-cis-undecaprenyl diphosphate + di-trans,octa-cis-undecaprenyl diphosphate + H(+)</text>
        <dbReference type="Rhea" id="RHEA:23708"/>
        <dbReference type="Rhea" id="RHEA-COMP:9602"/>
        <dbReference type="Rhea" id="RHEA-COMP:9603"/>
        <dbReference type="ChEBI" id="CHEBI:15378"/>
        <dbReference type="ChEBI" id="CHEBI:58405"/>
        <dbReference type="ChEBI" id="CHEBI:60033"/>
        <dbReference type="ChEBI" id="CHEBI:78435"/>
        <dbReference type="EC" id="2.4.99.28"/>
    </reaction>
</comment>
<evidence type="ECO:0000256" key="3">
    <source>
        <dbReference type="ARBA" id="ARBA00022679"/>
    </source>
</evidence>
<proteinExistence type="inferred from homology"/>
<reference evidence="20" key="1">
    <citation type="submission" date="2016-06" db="EMBL/GenBank/DDBJ databases">
        <authorList>
            <person name="Varghese N."/>
            <person name="Submissions Spin"/>
        </authorList>
    </citation>
    <scope>NUCLEOTIDE SEQUENCE [LARGE SCALE GENOMIC DNA]</scope>
    <source>
        <strain evidence="20">DSM 43909</strain>
    </source>
</reference>
<feature type="compositionally biased region" description="Basic and acidic residues" evidence="17">
    <location>
        <begin position="22"/>
        <end position="35"/>
    </location>
</feature>
<feature type="region of interest" description="Disordered" evidence="17">
    <location>
        <begin position="10"/>
        <end position="57"/>
    </location>
</feature>
<dbReference type="Proteomes" id="UP000198242">
    <property type="component" value="Chromosome I"/>
</dbReference>
<dbReference type="GO" id="GO:0008360">
    <property type="term" value="P:regulation of cell shape"/>
    <property type="evidence" value="ECO:0007669"/>
    <property type="project" value="UniProtKB-KW"/>
</dbReference>
<comment type="similarity">
    <text evidence="11">Belongs to the SEDS family. FtsW subfamily.</text>
</comment>
<feature type="transmembrane region" description="Helical" evidence="18">
    <location>
        <begin position="81"/>
        <end position="102"/>
    </location>
</feature>
<evidence type="ECO:0000256" key="18">
    <source>
        <dbReference type="SAM" id="Phobius"/>
    </source>
</evidence>
<evidence type="ECO:0000256" key="6">
    <source>
        <dbReference type="ARBA" id="ARBA00022984"/>
    </source>
</evidence>
<feature type="region of interest" description="Disordered" evidence="17">
    <location>
        <begin position="488"/>
        <end position="537"/>
    </location>
</feature>
<feature type="transmembrane region" description="Helical" evidence="18">
    <location>
        <begin position="244"/>
        <end position="261"/>
    </location>
</feature>
<sequence>MPFLAAVRHADRAVGPRAGGPTRDDERVGEERDTEGTTAPVRRPPAATRKADPPAPQLRWDAAAGGLAALRGLLARPLASYYLLLSSAGLLLLIGLTMVFSATSVRDYADRGDASATLVKQAIYAVIGIVAFWACQRLPARTFRALARPVLGVAVVLLLILNLLVALQALFRVESIGPLEASLLGLHLGPISVQPAEVAKFALVLWGAHVLARKGAALGWWKELATPLFPVVGLLFVLVGYNDLGSMICLSALVVGLLWAAGVRMRVFATLSAVGLLGVGLLVAAASLGAGSGSRDADNYRLIRLTSFLHPPDPKTCFQEDLEGCYQLVQARYAVQHGGWFGVGLGKSSFKFGWLPEAHNDFIFAIIAEELGVVGCTVILVLFAVLAYTGLRIARRVEDPFRRLAAAGVTAWLVGQAVINIGGVTGLLPLTGVPLPFISDGGSALVVTLAAVGMLASFARAEPDAARALHARPPARWVRLVWAPLPPLPGRRRRPAPSPADRGSVPRSRTRRSDDQAAARGPRPGRTRAGTASERRR</sequence>
<evidence type="ECO:0000256" key="10">
    <source>
        <dbReference type="ARBA" id="ARBA00033270"/>
    </source>
</evidence>
<evidence type="ECO:0000256" key="9">
    <source>
        <dbReference type="ARBA" id="ARBA00032370"/>
    </source>
</evidence>
<evidence type="ECO:0000256" key="17">
    <source>
        <dbReference type="SAM" id="MobiDB-lite"/>
    </source>
</evidence>
<accession>A0A1C4W2X5</accession>
<evidence type="ECO:0000256" key="14">
    <source>
        <dbReference type="ARBA" id="ARBA00044770"/>
    </source>
</evidence>
<feature type="transmembrane region" description="Helical" evidence="18">
    <location>
        <begin position="191"/>
        <end position="212"/>
    </location>
</feature>
<feature type="transmembrane region" description="Helical" evidence="18">
    <location>
        <begin position="268"/>
        <end position="290"/>
    </location>
</feature>
<protein>
    <recommendedName>
        <fullName evidence="12">Probable peptidoglycan glycosyltransferase FtsW</fullName>
        <ecNumber evidence="14">2.4.99.28</ecNumber>
    </recommendedName>
    <alternativeName>
        <fullName evidence="13">Cell division protein FtsW</fullName>
    </alternativeName>
    <alternativeName>
        <fullName evidence="10">Cell wall polymerase</fullName>
    </alternativeName>
    <alternativeName>
        <fullName evidence="9">Peptidoglycan polymerase</fullName>
    </alternativeName>
</protein>
<dbReference type="GO" id="GO:0009252">
    <property type="term" value="P:peptidoglycan biosynthetic process"/>
    <property type="evidence" value="ECO:0007669"/>
    <property type="project" value="UniProtKB-KW"/>
</dbReference>
<keyword evidence="3" id="KW-0808">Transferase</keyword>
<feature type="transmembrane region" description="Helical" evidence="18">
    <location>
        <begin position="122"/>
        <end position="138"/>
    </location>
</feature>
<dbReference type="PANTHER" id="PTHR30474:SF2">
    <property type="entry name" value="PEPTIDOGLYCAN GLYCOSYLTRANSFERASE FTSW-RELATED"/>
    <property type="match status" value="1"/>
</dbReference>
<keyword evidence="5" id="KW-0133">Cell shape</keyword>
<evidence type="ECO:0000256" key="16">
    <source>
        <dbReference type="ARBA" id="ARBA00049966"/>
    </source>
</evidence>
<name>A0A1C4W2X5_MICVI</name>
<dbReference type="AlphaFoldDB" id="A0A1C4W2X5"/>
<gene>
    <name evidence="19" type="ORF">GA0074695_2044</name>
</gene>
<keyword evidence="8 18" id="KW-0472">Membrane</keyword>
<feature type="compositionally biased region" description="Low complexity" evidence="17">
    <location>
        <begin position="518"/>
        <end position="537"/>
    </location>
</feature>
<evidence type="ECO:0000256" key="15">
    <source>
        <dbReference type="ARBA" id="ARBA00049902"/>
    </source>
</evidence>
<dbReference type="InterPro" id="IPR001182">
    <property type="entry name" value="FtsW/RodA"/>
</dbReference>
<feature type="transmembrane region" description="Helical" evidence="18">
    <location>
        <begin position="219"/>
        <end position="238"/>
    </location>
</feature>
<dbReference type="GO" id="GO:0051301">
    <property type="term" value="P:cell division"/>
    <property type="evidence" value="ECO:0007669"/>
    <property type="project" value="UniProtKB-KW"/>
</dbReference>
<dbReference type="GO" id="GO:0005886">
    <property type="term" value="C:plasma membrane"/>
    <property type="evidence" value="ECO:0007669"/>
    <property type="project" value="TreeGrafter"/>
</dbReference>
<keyword evidence="19" id="KW-0131">Cell cycle</keyword>
<feature type="transmembrane region" description="Helical" evidence="18">
    <location>
        <begin position="409"/>
        <end position="430"/>
    </location>
</feature>
<keyword evidence="20" id="KW-1185">Reference proteome</keyword>
<evidence type="ECO:0000256" key="1">
    <source>
        <dbReference type="ARBA" id="ARBA00004141"/>
    </source>
</evidence>
<dbReference type="GO" id="GO:0015648">
    <property type="term" value="F:lipid-linked peptidoglycan transporter activity"/>
    <property type="evidence" value="ECO:0007669"/>
    <property type="project" value="TreeGrafter"/>
</dbReference>
<evidence type="ECO:0000256" key="13">
    <source>
        <dbReference type="ARBA" id="ARBA00041418"/>
    </source>
</evidence>
<dbReference type="EMBL" id="LT607411">
    <property type="protein sequence ID" value="SCE90518.1"/>
    <property type="molecule type" value="Genomic_DNA"/>
</dbReference>
<dbReference type="GO" id="GO:0032153">
    <property type="term" value="C:cell division site"/>
    <property type="evidence" value="ECO:0007669"/>
    <property type="project" value="TreeGrafter"/>
</dbReference>
<comment type="subcellular location">
    <subcellularLocation>
        <location evidence="1">Membrane</location>
        <topology evidence="1">Multi-pass membrane protein</topology>
    </subcellularLocation>
</comment>
<evidence type="ECO:0000256" key="12">
    <source>
        <dbReference type="ARBA" id="ARBA00041185"/>
    </source>
</evidence>
<evidence type="ECO:0000256" key="8">
    <source>
        <dbReference type="ARBA" id="ARBA00023136"/>
    </source>
</evidence>
<evidence type="ECO:0000256" key="2">
    <source>
        <dbReference type="ARBA" id="ARBA00022676"/>
    </source>
</evidence>
<evidence type="ECO:0000313" key="19">
    <source>
        <dbReference type="EMBL" id="SCE90518.1"/>
    </source>
</evidence>
<keyword evidence="7 18" id="KW-1133">Transmembrane helix</keyword>
<organism evidence="19 20">
    <name type="scientific">Micromonospora viridifaciens</name>
    <dbReference type="NCBI Taxonomy" id="1881"/>
    <lineage>
        <taxon>Bacteria</taxon>
        <taxon>Bacillati</taxon>
        <taxon>Actinomycetota</taxon>
        <taxon>Actinomycetes</taxon>
        <taxon>Micromonosporales</taxon>
        <taxon>Micromonosporaceae</taxon>
        <taxon>Micromonospora</taxon>
    </lineage>
</organism>
<evidence type="ECO:0000256" key="4">
    <source>
        <dbReference type="ARBA" id="ARBA00022692"/>
    </source>
</evidence>
<dbReference type="PANTHER" id="PTHR30474">
    <property type="entry name" value="CELL CYCLE PROTEIN"/>
    <property type="match status" value="1"/>
</dbReference>
<feature type="transmembrane region" description="Helical" evidence="18">
    <location>
        <begin position="362"/>
        <end position="388"/>
    </location>
</feature>
<keyword evidence="2" id="KW-0328">Glycosyltransferase</keyword>
<evidence type="ECO:0000256" key="5">
    <source>
        <dbReference type="ARBA" id="ARBA00022960"/>
    </source>
</evidence>
<keyword evidence="19" id="KW-0132">Cell division</keyword>
<feature type="transmembrane region" description="Helical" evidence="18">
    <location>
        <begin position="442"/>
        <end position="459"/>
    </location>
</feature>
<evidence type="ECO:0000256" key="11">
    <source>
        <dbReference type="ARBA" id="ARBA00038053"/>
    </source>
</evidence>